<organism evidence="2 3">
    <name type="scientific">Streptomyces noursei</name>
    <name type="common">Streptomyces albulus</name>
    <dbReference type="NCBI Taxonomy" id="1971"/>
    <lineage>
        <taxon>Bacteria</taxon>
        <taxon>Bacillati</taxon>
        <taxon>Actinomycetota</taxon>
        <taxon>Actinomycetes</taxon>
        <taxon>Kitasatosporales</taxon>
        <taxon>Streptomycetaceae</taxon>
        <taxon>Streptomyces</taxon>
    </lineage>
</organism>
<dbReference type="Gene3D" id="3.90.820.10">
    <property type="entry name" value="Structural Genomics, Unknown Function 30-nov-00 1gh9 Mol_id"/>
    <property type="match status" value="1"/>
</dbReference>
<dbReference type="InterPro" id="IPR037407">
    <property type="entry name" value="MLP_fam"/>
</dbReference>
<dbReference type="EMBL" id="BHXC01000006">
    <property type="protein sequence ID" value="GCB88068.1"/>
    <property type="molecule type" value="Genomic_DNA"/>
</dbReference>
<dbReference type="InterPro" id="IPR038020">
    <property type="entry name" value="MbtH-like_sf"/>
</dbReference>
<sequence>MATPQQHEGINVTNPFDDNEGIFHVLVNAEGQHSLWPAFAGMPAGWTAVLEAVGRDDALSYVEDHWTDMRPASLVKIMEK</sequence>
<dbReference type="PANTHER" id="PTHR38444">
    <property type="entry name" value="ENTEROBACTIN BIOSYNTHESIS PROTEIN YBDZ"/>
    <property type="match status" value="1"/>
</dbReference>
<name>A0A401QRX6_STRNR</name>
<protein>
    <submittedName>
        <fullName evidence="2">Protein mbtH</fullName>
    </submittedName>
</protein>
<dbReference type="AlphaFoldDB" id="A0A401QRX6"/>
<accession>A0A401QRX6</accession>
<dbReference type="SUPFAM" id="SSF160582">
    <property type="entry name" value="MbtH-like"/>
    <property type="match status" value="1"/>
</dbReference>
<dbReference type="GO" id="GO:0005829">
    <property type="term" value="C:cytosol"/>
    <property type="evidence" value="ECO:0007669"/>
    <property type="project" value="TreeGrafter"/>
</dbReference>
<gene>
    <name evidence="2" type="ORF">SALB_00737</name>
</gene>
<evidence type="ECO:0000313" key="3">
    <source>
        <dbReference type="Proteomes" id="UP000288351"/>
    </source>
</evidence>
<evidence type="ECO:0000313" key="2">
    <source>
        <dbReference type="EMBL" id="GCB88068.1"/>
    </source>
</evidence>
<comment type="caution">
    <text evidence="2">The sequence shown here is derived from an EMBL/GenBank/DDBJ whole genome shotgun (WGS) entry which is preliminary data.</text>
</comment>
<reference evidence="2 3" key="1">
    <citation type="journal article" date="2019" name="Microbiol. Resour. Announc.">
        <title>Draft Genome Sequence of the Most Traditional epsilon-Poly-l-Lysine Producer, Streptomyces albulus NBRC14147.</title>
        <authorList>
            <person name="Yamanaka K."/>
            <person name="Hamano Y."/>
        </authorList>
    </citation>
    <scope>NUCLEOTIDE SEQUENCE [LARGE SCALE GENOMIC DNA]</scope>
    <source>
        <strain evidence="2 3">NBRC 14147</strain>
    </source>
</reference>
<dbReference type="Pfam" id="PF03621">
    <property type="entry name" value="MbtH"/>
    <property type="match status" value="1"/>
</dbReference>
<dbReference type="SMART" id="SM00923">
    <property type="entry name" value="MbtH"/>
    <property type="match status" value="1"/>
</dbReference>
<dbReference type="InterPro" id="IPR005153">
    <property type="entry name" value="MbtH-like_dom"/>
</dbReference>
<dbReference type="PANTHER" id="PTHR38444:SF1">
    <property type="entry name" value="ENTEROBACTIN BIOSYNTHESIS PROTEIN YBDZ"/>
    <property type="match status" value="1"/>
</dbReference>
<dbReference type="Proteomes" id="UP000288351">
    <property type="component" value="Unassembled WGS sequence"/>
</dbReference>
<feature type="domain" description="MbtH-like" evidence="1">
    <location>
        <begin position="14"/>
        <end position="64"/>
    </location>
</feature>
<evidence type="ECO:0000259" key="1">
    <source>
        <dbReference type="SMART" id="SM00923"/>
    </source>
</evidence>
<dbReference type="GO" id="GO:0019290">
    <property type="term" value="P:siderophore biosynthetic process"/>
    <property type="evidence" value="ECO:0007669"/>
    <property type="project" value="TreeGrafter"/>
</dbReference>
<proteinExistence type="predicted"/>